<name>A0A0V1BDW5_TRISP</name>
<protein>
    <submittedName>
        <fullName evidence="2">Uncharacterized protein</fullName>
    </submittedName>
</protein>
<organism evidence="2 3">
    <name type="scientific">Trichinella spiralis</name>
    <name type="common">Trichina worm</name>
    <dbReference type="NCBI Taxonomy" id="6334"/>
    <lineage>
        <taxon>Eukaryota</taxon>
        <taxon>Metazoa</taxon>
        <taxon>Ecdysozoa</taxon>
        <taxon>Nematoda</taxon>
        <taxon>Enoplea</taxon>
        <taxon>Dorylaimia</taxon>
        <taxon>Trichinellida</taxon>
        <taxon>Trichinellidae</taxon>
        <taxon>Trichinella</taxon>
    </lineage>
</organism>
<feature type="region of interest" description="Disordered" evidence="1">
    <location>
        <begin position="24"/>
        <end position="105"/>
    </location>
</feature>
<feature type="compositionally biased region" description="Basic and acidic residues" evidence="1">
    <location>
        <begin position="38"/>
        <end position="49"/>
    </location>
</feature>
<evidence type="ECO:0000256" key="1">
    <source>
        <dbReference type="SAM" id="MobiDB-lite"/>
    </source>
</evidence>
<keyword evidence="3" id="KW-1185">Reference proteome</keyword>
<feature type="compositionally biased region" description="Polar residues" evidence="1">
    <location>
        <begin position="26"/>
        <end position="37"/>
    </location>
</feature>
<evidence type="ECO:0000313" key="3">
    <source>
        <dbReference type="Proteomes" id="UP000054776"/>
    </source>
</evidence>
<dbReference type="EMBL" id="JYDH01000055">
    <property type="protein sequence ID" value="KRY35300.1"/>
    <property type="molecule type" value="Genomic_DNA"/>
</dbReference>
<sequence>MVPVPCTVYTLYHQSTTSLLTLNSTAGSEKATSNQCAKQEKHDEQARFEHPKKHQQKEKFCRPSPELATFSHSALRHGSMNKMTMPDADQSRPLWGTWNRRKTGN</sequence>
<dbReference type="InParanoid" id="A0A0V1BDW5"/>
<dbReference type="Proteomes" id="UP000054776">
    <property type="component" value="Unassembled WGS sequence"/>
</dbReference>
<proteinExistence type="predicted"/>
<evidence type="ECO:0000313" key="2">
    <source>
        <dbReference type="EMBL" id="KRY35300.1"/>
    </source>
</evidence>
<gene>
    <name evidence="2" type="ORF">T01_1031</name>
</gene>
<dbReference type="AlphaFoldDB" id="A0A0V1BDW5"/>
<comment type="caution">
    <text evidence="2">The sequence shown here is derived from an EMBL/GenBank/DDBJ whole genome shotgun (WGS) entry which is preliminary data.</text>
</comment>
<accession>A0A0V1BDW5</accession>
<reference evidence="2 3" key="1">
    <citation type="submission" date="2015-01" db="EMBL/GenBank/DDBJ databases">
        <title>Evolution of Trichinella species and genotypes.</title>
        <authorList>
            <person name="Korhonen P.K."/>
            <person name="Edoardo P."/>
            <person name="Giuseppe L.R."/>
            <person name="Gasser R.B."/>
        </authorList>
    </citation>
    <scope>NUCLEOTIDE SEQUENCE [LARGE SCALE GENOMIC DNA]</scope>
    <source>
        <strain evidence="2">ISS3</strain>
    </source>
</reference>